<keyword evidence="1 2" id="KW-0238">DNA-binding</keyword>
<accession>A0ABV3FRU8</accession>
<dbReference type="PANTHER" id="PTHR30055:SF184">
    <property type="entry name" value="HTH-TYPE TRANSCRIPTIONAL REGULATOR ETHR"/>
    <property type="match status" value="1"/>
</dbReference>
<evidence type="ECO:0000256" key="2">
    <source>
        <dbReference type="PROSITE-ProRule" id="PRU00335"/>
    </source>
</evidence>
<evidence type="ECO:0000313" key="4">
    <source>
        <dbReference type="EMBL" id="MEV0708157.1"/>
    </source>
</evidence>
<comment type="caution">
    <text evidence="4">The sequence shown here is derived from an EMBL/GenBank/DDBJ whole genome shotgun (WGS) entry which is preliminary data.</text>
</comment>
<dbReference type="Gene3D" id="1.10.10.60">
    <property type="entry name" value="Homeodomain-like"/>
    <property type="match status" value="1"/>
</dbReference>
<name>A0ABV3FRU8_9NOCA</name>
<dbReference type="PRINTS" id="PR00455">
    <property type="entry name" value="HTHTETR"/>
</dbReference>
<feature type="DNA-binding region" description="H-T-H motif" evidence="2">
    <location>
        <begin position="42"/>
        <end position="61"/>
    </location>
</feature>
<evidence type="ECO:0000259" key="3">
    <source>
        <dbReference type="PROSITE" id="PS50977"/>
    </source>
</evidence>
<organism evidence="4 5">
    <name type="scientific">Nocardia aurea</name>
    <dbReference type="NCBI Taxonomy" id="2144174"/>
    <lineage>
        <taxon>Bacteria</taxon>
        <taxon>Bacillati</taxon>
        <taxon>Actinomycetota</taxon>
        <taxon>Actinomycetes</taxon>
        <taxon>Mycobacteriales</taxon>
        <taxon>Nocardiaceae</taxon>
        <taxon>Nocardia</taxon>
    </lineage>
</organism>
<dbReference type="InterPro" id="IPR009057">
    <property type="entry name" value="Homeodomain-like_sf"/>
</dbReference>
<dbReference type="InterPro" id="IPR050109">
    <property type="entry name" value="HTH-type_TetR-like_transc_reg"/>
</dbReference>
<feature type="domain" description="HTH tetR-type" evidence="3">
    <location>
        <begin position="19"/>
        <end position="79"/>
    </location>
</feature>
<reference evidence="4 5" key="1">
    <citation type="submission" date="2024-06" db="EMBL/GenBank/DDBJ databases">
        <title>The Natural Products Discovery Center: Release of the First 8490 Sequenced Strains for Exploring Actinobacteria Biosynthetic Diversity.</title>
        <authorList>
            <person name="Kalkreuter E."/>
            <person name="Kautsar S.A."/>
            <person name="Yang D."/>
            <person name="Bader C.D."/>
            <person name="Teijaro C.N."/>
            <person name="Fluegel L."/>
            <person name="Davis C.M."/>
            <person name="Simpson J.R."/>
            <person name="Lauterbach L."/>
            <person name="Steele A.D."/>
            <person name="Gui C."/>
            <person name="Meng S."/>
            <person name="Li G."/>
            <person name="Viehrig K."/>
            <person name="Ye F."/>
            <person name="Su P."/>
            <person name="Kiefer A.F."/>
            <person name="Nichols A."/>
            <person name="Cepeda A.J."/>
            <person name="Yan W."/>
            <person name="Fan B."/>
            <person name="Jiang Y."/>
            <person name="Adhikari A."/>
            <person name="Zheng C.-J."/>
            <person name="Schuster L."/>
            <person name="Cowan T.M."/>
            <person name="Smanski M.J."/>
            <person name="Chevrette M.G."/>
            <person name="De Carvalho L.P.S."/>
            <person name="Shen B."/>
        </authorList>
    </citation>
    <scope>NUCLEOTIDE SEQUENCE [LARGE SCALE GENOMIC DNA]</scope>
    <source>
        <strain evidence="4 5">NPDC050403</strain>
    </source>
</reference>
<dbReference type="PANTHER" id="PTHR30055">
    <property type="entry name" value="HTH-TYPE TRANSCRIPTIONAL REGULATOR RUTR"/>
    <property type="match status" value="1"/>
</dbReference>
<evidence type="ECO:0000313" key="5">
    <source>
        <dbReference type="Proteomes" id="UP001551695"/>
    </source>
</evidence>
<dbReference type="SUPFAM" id="SSF48498">
    <property type="entry name" value="Tetracyclin repressor-like, C-terminal domain"/>
    <property type="match status" value="1"/>
</dbReference>
<dbReference type="SUPFAM" id="SSF46689">
    <property type="entry name" value="Homeodomain-like"/>
    <property type="match status" value="1"/>
</dbReference>
<dbReference type="InterPro" id="IPR036271">
    <property type="entry name" value="Tet_transcr_reg_TetR-rel_C_sf"/>
</dbReference>
<sequence>MTRAVEKSSGRRRGPSKGDLKEAAILDVAWGLLTEKALAEITVNDLTQGAGISRSSFYFYFDSKEAVLRALAQRAGAEIRSSIGGFDTDAEGRVGDLHAVIAGYLRRWQESGPVLRAIRLQVESDPDLREFWAQIRSELLDDVARSIDRAQRAGVAAAAPPAARDLAEALFAMMLESAYQHSLQPADRTAELRLVETLTVAAQRMLGLTGR</sequence>
<dbReference type="InterPro" id="IPR049397">
    <property type="entry name" value="EthR_C"/>
</dbReference>
<gene>
    <name evidence="4" type="ORF">AB0I48_11370</name>
</gene>
<dbReference type="InterPro" id="IPR001647">
    <property type="entry name" value="HTH_TetR"/>
</dbReference>
<dbReference type="Proteomes" id="UP001551695">
    <property type="component" value="Unassembled WGS sequence"/>
</dbReference>
<dbReference type="RefSeq" id="WP_357782514.1">
    <property type="nucleotide sequence ID" value="NZ_JBFAKC010000004.1"/>
</dbReference>
<dbReference type="PROSITE" id="PS50977">
    <property type="entry name" value="HTH_TETR_2"/>
    <property type="match status" value="1"/>
</dbReference>
<evidence type="ECO:0000256" key="1">
    <source>
        <dbReference type="ARBA" id="ARBA00023125"/>
    </source>
</evidence>
<proteinExistence type="predicted"/>
<dbReference type="Pfam" id="PF00440">
    <property type="entry name" value="TetR_N"/>
    <property type="match status" value="1"/>
</dbReference>
<dbReference type="Pfam" id="PF21313">
    <property type="entry name" value="EthR_C"/>
    <property type="match status" value="1"/>
</dbReference>
<protein>
    <submittedName>
        <fullName evidence="4">TetR/AcrR family transcriptional regulator</fullName>
    </submittedName>
</protein>
<keyword evidence="5" id="KW-1185">Reference proteome</keyword>
<dbReference type="Gene3D" id="1.10.357.10">
    <property type="entry name" value="Tetracycline Repressor, domain 2"/>
    <property type="match status" value="1"/>
</dbReference>
<dbReference type="EMBL" id="JBFAKC010000004">
    <property type="protein sequence ID" value="MEV0708157.1"/>
    <property type="molecule type" value="Genomic_DNA"/>
</dbReference>